<dbReference type="RefSeq" id="WP_341877615.1">
    <property type="nucleotide sequence ID" value="NZ_CP121687.1"/>
</dbReference>
<dbReference type="Proteomes" id="UP001486565">
    <property type="component" value="Chromosome"/>
</dbReference>
<reference evidence="1 2" key="1">
    <citation type="submission" date="2023-03" db="EMBL/GenBank/DDBJ databases">
        <title>Novel Species.</title>
        <authorList>
            <person name="Ma S."/>
        </authorList>
    </citation>
    <scope>NUCLEOTIDE SEQUENCE [LARGE SCALE GENOMIC DNA]</scope>
    <source>
        <strain evidence="1 2">LIND6LT2</strain>
    </source>
</reference>
<gene>
    <name evidence="1" type="ORF">QBE51_03745</name>
</gene>
<protein>
    <recommendedName>
        <fullName evidence="3">MarR family transcriptional regulator</fullName>
    </recommendedName>
</protein>
<evidence type="ECO:0008006" key="3">
    <source>
        <dbReference type="Google" id="ProtNLM"/>
    </source>
</evidence>
<organism evidence="1 2">
    <name type="scientific">Defluviitalea saccharophila</name>
    <dbReference type="NCBI Taxonomy" id="879970"/>
    <lineage>
        <taxon>Bacteria</taxon>
        <taxon>Bacillati</taxon>
        <taxon>Bacillota</taxon>
        <taxon>Clostridia</taxon>
        <taxon>Lachnospirales</taxon>
        <taxon>Defluviitaleaceae</taxon>
        <taxon>Defluviitalea</taxon>
    </lineage>
</organism>
<sequence length="110" mass="12640">MKKYKKISKEDVLKLLASIAADPLNPTGGIINIVNIAEVLKTSRYQVKKCINELKHAGVVELDHIDVSEEDEIYPPYWGYALTEKGKQHPVYKETKEKTMKIFKECFELD</sequence>
<proteinExistence type="predicted"/>
<dbReference type="EMBL" id="CP121687">
    <property type="protein sequence ID" value="WZL70654.1"/>
    <property type="molecule type" value="Genomic_DNA"/>
</dbReference>
<dbReference type="InterPro" id="IPR036388">
    <property type="entry name" value="WH-like_DNA-bd_sf"/>
</dbReference>
<evidence type="ECO:0000313" key="1">
    <source>
        <dbReference type="EMBL" id="WZL70654.1"/>
    </source>
</evidence>
<name>A0ABZ2Y866_9FIRM</name>
<accession>A0ABZ2Y866</accession>
<evidence type="ECO:0000313" key="2">
    <source>
        <dbReference type="Proteomes" id="UP001486565"/>
    </source>
</evidence>
<dbReference type="Gene3D" id="1.10.10.10">
    <property type="entry name" value="Winged helix-like DNA-binding domain superfamily/Winged helix DNA-binding domain"/>
    <property type="match status" value="1"/>
</dbReference>
<keyword evidence="2" id="KW-1185">Reference proteome</keyword>